<dbReference type="OrthoDB" id="9801906at2"/>
<keyword evidence="2" id="KW-1185">Reference proteome</keyword>
<gene>
    <name evidence="1" type="ORF">DJ019_12590</name>
</gene>
<proteinExistence type="predicted"/>
<organism evidence="1 2">
    <name type="scientific">Phenylobacterium kunshanense</name>
    <dbReference type="NCBI Taxonomy" id="1445034"/>
    <lineage>
        <taxon>Bacteria</taxon>
        <taxon>Pseudomonadati</taxon>
        <taxon>Pseudomonadota</taxon>
        <taxon>Alphaproteobacteria</taxon>
        <taxon>Caulobacterales</taxon>
        <taxon>Caulobacteraceae</taxon>
        <taxon>Phenylobacterium</taxon>
    </lineage>
</organism>
<evidence type="ECO:0000313" key="1">
    <source>
        <dbReference type="EMBL" id="RAK64849.1"/>
    </source>
</evidence>
<dbReference type="Proteomes" id="UP000249524">
    <property type="component" value="Unassembled WGS sequence"/>
</dbReference>
<dbReference type="EMBL" id="QFYS01000005">
    <property type="protein sequence ID" value="RAK64849.1"/>
    <property type="molecule type" value="Genomic_DNA"/>
</dbReference>
<protein>
    <submittedName>
        <fullName evidence="1">DUF2093 domain-containing protein</fullName>
    </submittedName>
</protein>
<dbReference type="InterPro" id="IPR018661">
    <property type="entry name" value="DUF2093"/>
</dbReference>
<dbReference type="Pfam" id="PF09866">
    <property type="entry name" value="DUF2093"/>
    <property type="match status" value="1"/>
</dbReference>
<dbReference type="RefSeq" id="WP_111276387.1">
    <property type="nucleotide sequence ID" value="NZ_QFYS01000005.1"/>
</dbReference>
<accession>A0A328BDM3</accession>
<sequence>MNAHDRNLGAQDLAKLHYGDGDYAVLRPGRHVLCAVTGQKIPLEQLRYWSAELQEAYAGPTEALKRWQETR</sequence>
<reference evidence="1 2" key="1">
    <citation type="submission" date="2018-05" db="EMBL/GenBank/DDBJ databases">
        <authorList>
            <person name="Lanie J.A."/>
            <person name="Ng W.-L."/>
            <person name="Kazmierczak K.M."/>
            <person name="Andrzejewski T.M."/>
            <person name="Davidsen T.M."/>
            <person name="Wayne K.J."/>
            <person name="Tettelin H."/>
            <person name="Glass J.I."/>
            <person name="Rusch D."/>
            <person name="Podicherti R."/>
            <person name="Tsui H.-C.T."/>
            <person name="Winkler M.E."/>
        </authorList>
    </citation>
    <scope>NUCLEOTIDE SEQUENCE [LARGE SCALE GENOMIC DNA]</scope>
    <source>
        <strain evidence="1 2">BUT-10</strain>
    </source>
</reference>
<name>A0A328BDM3_9CAUL</name>
<dbReference type="AlphaFoldDB" id="A0A328BDM3"/>
<comment type="caution">
    <text evidence="1">The sequence shown here is derived from an EMBL/GenBank/DDBJ whole genome shotgun (WGS) entry which is preliminary data.</text>
</comment>
<evidence type="ECO:0000313" key="2">
    <source>
        <dbReference type="Proteomes" id="UP000249524"/>
    </source>
</evidence>